<gene>
    <name evidence="9" type="primary">QSOX2</name>
    <name evidence="9" type="ORF">BLAG_LOCUS23093</name>
</gene>
<keyword evidence="6" id="KW-1015">Disulfide bond</keyword>
<dbReference type="Gene3D" id="1.20.120.310">
    <property type="entry name" value="ERV/ALR sulfhydryl oxidase domain"/>
    <property type="match status" value="1"/>
</dbReference>
<keyword evidence="3" id="KW-0732">Signal</keyword>
<keyword evidence="10" id="KW-1185">Reference proteome</keyword>
<dbReference type="FunFam" id="1.20.120.310:FF:000001">
    <property type="entry name" value="Sulfhydryl oxidase"/>
    <property type="match status" value="1"/>
</dbReference>
<evidence type="ECO:0000256" key="6">
    <source>
        <dbReference type="ARBA" id="ARBA00023157"/>
    </source>
</evidence>
<keyword evidence="2 7" id="KW-0285">Flavoprotein</keyword>
<accession>A0A8K0EYP6</accession>
<sequence length="363" mass="41572">MWSVVHMTDLLSALTYTFKQEIAGRQELEGQTLQAVKDFVNVLAKYFPGSSGVSAFLHNINRRLHQSKTKITYKEWALMLDEQEEVSPLLPEVRWVGCRGTQPHRRGYSCSLWLLFHTLTVQQAAEPDPTQSSQSVLLAMRGYITTMFGCQECGKNFQKEAVNMETEVATPEDAILWLWRTHNRVNKRLHGDLSEDPQFPKVQFPPAWLCPSCRKVQEKDSKLMWDEGQVLQFLKRHYGSANFIYDNPSLQGVDPGPHFHLQPTMARQSEPQQPHKQTSQQGLVGVHVKDLQGGLHRRRDPNFGVKVERLSGNKKSLSQAGWVFSNLDISMCVMLYVLSSALVVGLYVLFIVKRRRRRRTPLV</sequence>
<evidence type="ECO:0000259" key="8">
    <source>
        <dbReference type="PROSITE" id="PS51324"/>
    </source>
</evidence>
<dbReference type="PANTHER" id="PTHR22897">
    <property type="entry name" value="QUIESCIN Q6-RELATED SULFHYDRYL OXIDASE"/>
    <property type="match status" value="1"/>
</dbReference>
<dbReference type="OrthoDB" id="59470at2759"/>
<comment type="cofactor">
    <cofactor evidence="1 7">
        <name>FAD</name>
        <dbReference type="ChEBI" id="CHEBI:57692"/>
    </cofactor>
</comment>
<dbReference type="AlphaFoldDB" id="A0A8K0EYP6"/>
<feature type="domain" description="ERV/ALR sulfhydryl oxidase" evidence="8">
    <location>
        <begin position="101"/>
        <end position="203"/>
    </location>
</feature>
<dbReference type="Pfam" id="PF18371">
    <property type="entry name" value="FAD_SOX"/>
    <property type="match status" value="1"/>
</dbReference>
<dbReference type="InterPro" id="IPR039798">
    <property type="entry name" value="Sulfhydryl_oxidase"/>
</dbReference>
<feature type="transmembrane region" description="Helical" evidence="7">
    <location>
        <begin position="333"/>
        <end position="352"/>
    </location>
</feature>
<keyword evidence="7" id="KW-1133">Transmembrane helix</keyword>
<dbReference type="SUPFAM" id="SSF69000">
    <property type="entry name" value="FAD-dependent thiol oxidase"/>
    <property type="match status" value="1"/>
</dbReference>
<dbReference type="InterPro" id="IPR042568">
    <property type="entry name" value="QSOX_FAD-bd_sf"/>
</dbReference>
<dbReference type="InterPro" id="IPR040986">
    <property type="entry name" value="QSOX_FAD-bd_dom"/>
</dbReference>
<evidence type="ECO:0000256" key="7">
    <source>
        <dbReference type="RuleBase" id="RU371123"/>
    </source>
</evidence>
<dbReference type="FunFam" id="1.20.120.1960:FF:000001">
    <property type="entry name" value="Sulfhydryl oxidase"/>
    <property type="match status" value="1"/>
</dbReference>
<dbReference type="InterPro" id="IPR017905">
    <property type="entry name" value="ERV/ALR_sulphydryl_oxidase"/>
</dbReference>
<evidence type="ECO:0000256" key="4">
    <source>
        <dbReference type="ARBA" id="ARBA00022827"/>
    </source>
</evidence>
<dbReference type="PROSITE" id="PS51324">
    <property type="entry name" value="ERV_ALR"/>
    <property type="match status" value="1"/>
</dbReference>
<keyword evidence="7" id="KW-0472">Membrane</keyword>
<dbReference type="PANTHER" id="PTHR22897:SF8">
    <property type="entry name" value="SULFHYDRYL OXIDASE"/>
    <property type="match status" value="1"/>
</dbReference>
<dbReference type="GO" id="GO:0000139">
    <property type="term" value="C:Golgi membrane"/>
    <property type="evidence" value="ECO:0007669"/>
    <property type="project" value="TreeGrafter"/>
</dbReference>
<dbReference type="GO" id="GO:0016971">
    <property type="term" value="F:flavin-dependent sulfhydryl oxidase activity"/>
    <property type="evidence" value="ECO:0007669"/>
    <property type="project" value="InterPro"/>
</dbReference>
<dbReference type="Proteomes" id="UP000838412">
    <property type="component" value="Chromosome 8"/>
</dbReference>
<organism evidence="9 10">
    <name type="scientific">Branchiostoma lanceolatum</name>
    <name type="common">Common lancelet</name>
    <name type="synonym">Amphioxus lanceolatum</name>
    <dbReference type="NCBI Taxonomy" id="7740"/>
    <lineage>
        <taxon>Eukaryota</taxon>
        <taxon>Metazoa</taxon>
        <taxon>Chordata</taxon>
        <taxon>Cephalochordata</taxon>
        <taxon>Leptocardii</taxon>
        <taxon>Amphioxiformes</taxon>
        <taxon>Branchiostomatidae</taxon>
        <taxon>Branchiostoma</taxon>
    </lineage>
</organism>
<dbReference type="GO" id="GO:0005615">
    <property type="term" value="C:extracellular space"/>
    <property type="evidence" value="ECO:0007669"/>
    <property type="project" value="TreeGrafter"/>
</dbReference>
<dbReference type="GO" id="GO:0006457">
    <property type="term" value="P:protein folding"/>
    <property type="evidence" value="ECO:0007669"/>
    <property type="project" value="TreeGrafter"/>
</dbReference>
<dbReference type="Gene3D" id="1.20.120.1960">
    <property type="entry name" value="QSOX sulfhydryl oxidase domain"/>
    <property type="match status" value="1"/>
</dbReference>
<evidence type="ECO:0000313" key="9">
    <source>
        <dbReference type="EMBL" id="CAH1270937.1"/>
    </source>
</evidence>
<proteinExistence type="predicted"/>
<dbReference type="EC" id="1.8.3.2" evidence="7"/>
<reference evidence="9" key="1">
    <citation type="submission" date="2022-01" db="EMBL/GenBank/DDBJ databases">
        <authorList>
            <person name="Braso-Vives M."/>
        </authorList>
    </citation>
    <scope>NUCLEOTIDE SEQUENCE</scope>
</reference>
<name>A0A8K0EYP6_BRALA</name>
<evidence type="ECO:0000256" key="1">
    <source>
        <dbReference type="ARBA" id="ARBA00001974"/>
    </source>
</evidence>
<comment type="catalytic activity">
    <reaction evidence="7">
        <text>2 R'C(R)SH + O2 = R'C(R)S-S(R)CR' + H2O2</text>
        <dbReference type="Rhea" id="RHEA:17357"/>
        <dbReference type="ChEBI" id="CHEBI:15379"/>
        <dbReference type="ChEBI" id="CHEBI:16240"/>
        <dbReference type="ChEBI" id="CHEBI:16520"/>
        <dbReference type="ChEBI" id="CHEBI:17412"/>
        <dbReference type="EC" id="1.8.3.2"/>
    </reaction>
</comment>
<keyword evidence="5 7" id="KW-0560">Oxidoreductase</keyword>
<protein>
    <recommendedName>
        <fullName evidence="7">Sulfhydryl oxidase</fullName>
        <ecNumber evidence="7">1.8.3.2</ecNumber>
    </recommendedName>
</protein>
<dbReference type="GO" id="GO:0003756">
    <property type="term" value="F:protein disulfide isomerase activity"/>
    <property type="evidence" value="ECO:0007669"/>
    <property type="project" value="TreeGrafter"/>
</dbReference>
<dbReference type="InterPro" id="IPR036774">
    <property type="entry name" value="ERV/ALR_sulphydryl_oxid_sf"/>
</dbReference>
<keyword evidence="4 7" id="KW-0274">FAD</keyword>
<evidence type="ECO:0000256" key="5">
    <source>
        <dbReference type="ARBA" id="ARBA00023002"/>
    </source>
</evidence>
<evidence type="ECO:0000256" key="3">
    <source>
        <dbReference type="ARBA" id="ARBA00022729"/>
    </source>
</evidence>
<keyword evidence="7" id="KW-0812">Transmembrane</keyword>
<evidence type="ECO:0000256" key="2">
    <source>
        <dbReference type="ARBA" id="ARBA00022630"/>
    </source>
</evidence>
<evidence type="ECO:0000313" key="10">
    <source>
        <dbReference type="Proteomes" id="UP000838412"/>
    </source>
</evidence>
<dbReference type="Pfam" id="PF04777">
    <property type="entry name" value="Evr1_Alr"/>
    <property type="match status" value="1"/>
</dbReference>
<dbReference type="EMBL" id="OV696693">
    <property type="protein sequence ID" value="CAH1270937.1"/>
    <property type="molecule type" value="Genomic_DNA"/>
</dbReference>